<dbReference type="PROSITE" id="PS00893">
    <property type="entry name" value="NUDIX_BOX"/>
    <property type="match status" value="1"/>
</dbReference>
<comment type="caution">
    <text evidence="4">The sequence shown here is derived from an EMBL/GenBank/DDBJ whole genome shotgun (WGS) entry which is preliminary data.</text>
</comment>
<dbReference type="Pfam" id="PF00293">
    <property type="entry name" value="NUDIX"/>
    <property type="match status" value="1"/>
</dbReference>
<evidence type="ECO:0000256" key="1">
    <source>
        <dbReference type="ARBA" id="ARBA00001946"/>
    </source>
</evidence>
<dbReference type="Gene3D" id="3.90.79.10">
    <property type="entry name" value="Nucleoside Triphosphate Pyrophosphohydrolase"/>
    <property type="match status" value="1"/>
</dbReference>
<dbReference type="InterPro" id="IPR000086">
    <property type="entry name" value="NUDIX_hydrolase_dom"/>
</dbReference>
<dbReference type="RefSeq" id="WP_062422590.1">
    <property type="nucleotide sequence ID" value="NZ_BBYA01000010.1"/>
</dbReference>
<evidence type="ECO:0000313" key="5">
    <source>
        <dbReference type="Proteomes" id="UP000050430"/>
    </source>
</evidence>
<dbReference type="STRING" id="229920.ADM99_16310"/>
<dbReference type="AlphaFoldDB" id="A0A0P6XHS6"/>
<dbReference type="PROSITE" id="PS51462">
    <property type="entry name" value="NUDIX"/>
    <property type="match status" value="1"/>
</dbReference>
<feature type="domain" description="Nudix hydrolase" evidence="3">
    <location>
        <begin position="38"/>
        <end position="166"/>
    </location>
</feature>
<dbReference type="GO" id="GO:0016787">
    <property type="term" value="F:hydrolase activity"/>
    <property type="evidence" value="ECO:0007669"/>
    <property type="project" value="UniProtKB-KW"/>
</dbReference>
<accession>A0A0P6XHS6</accession>
<keyword evidence="5" id="KW-1185">Reference proteome</keyword>
<organism evidence="4 5">
    <name type="scientific">Leptolinea tardivitalis</name>
    <dbReference type="NCBI Taxonomy" id="229920"/>
    <lineage>
        <taxon>Bacteria</taxon>
        <taxon>Bacillati</taxon>
        <taxon>Chloroflexota</taxon>
        <taxon>Anaerolineae</taxon>
        <taxon>Anaerolineales</taxon>
        <taxon>Anaerolineaceae</taxon>
        <taxon>Leptolinea</taxon>
    </lineage>
</organism>
<dbReference type="EMBL" id="LGCK01000014">
    <property type="protein sequence ID" value="KPL70657.1"/>
    <property type="molecule type" value="Genomic_DNA"/>
</dbReference>
<comment type="cofactor">
    <cofactor evidence="1">
        <name>Mg(2+)</name>
        <dbReference type="ChEBI" id="CHEBI:18420"/>
    </cofactor>
</comment>
<evidence type="ECO:0000259" key="3">
    <source>
        <dbReference type="PROSITE" id="PS51462"/>
    </source>
</evidence>
<protein>
    <recommendedName>
        <fullName evidence="3">Nudix hydrolase domain-containing protein</fullName>
    </recommendedName>
</protein>
<dbReference type="OrthoDB" id="9806150at2"/>
<gene>
    <name evidence="4" type="ORF">ADM99_16310</name>
</gene>
<dbReference type="PANTHER" id="PTHR11839:SF18">
    <property type="entry name" value="NUDIX HYDROLASE DOMAIN-CONTAINING PROTEIN"/>
    <property type="match status" value="1"/>
</dbReference>
<dbReference type="Proteomes" id="UP000050430">
    <property type="component" value="Unassembled WGS sequence"/>
</dbReference>
<dbReference type="FunFam" id="3.90.79.10:FF:000024">
    <property type="entry name" value="ADP-ribose pyrophosphatase"/>
    <property type="match status" value="1"/>
</dbReference>
<dbReference type="InterPro" id="IPR015797">
    <property type="entry name" value="NUDIX_hydrolase-like_dom_sf"/>
</dbReference>
<dbReference type="PANTHER" id="PTHR11839">
    <property type="entry name" value="UDP/ADP-SUGAR PYROPHOSPHATASE"/>
    <property type="match status" value="1"/>
</dbReference>
<dbReference type="PATRIC" id="fig|229920.5.peg.645"/>
<evidence type="ECO:0000256" key="2">
    <source>
        <dbReference type="ARBA" id="ARBA00022801"/>
    </source>
</evidence>
<dbReference type="SUPFAM" id="SSF55811">
    <property type="entry name" value="Nudix"/>
    <property type="match status" value="1"/>
</dbReference>
<dbReference type="GO" id="GO:0006753">
    <property type="term" value="P:nucleoside phosphate metabolic process"/>
    <property type="evidence" value="ECO:0007669"/>
    <property type="project" value="TreeGrafter"/>
</dbReference>
<reference evidence="4 5" key="1">
    <citation type="submission" date="2015-07" db="EMBL/GenBank/DDBJ databases">
        <title>Genome sequence of Leptolinea tardivitalis DSM 16556.</title>
        <authorList>
            <person name="Hemp J."/>
            <person name="Ward L.M."/>
            <person name="Pace L.A."/>
            <person name="Fischer W.W."/>
        </authorList>
    </citation>
    <scope>NUCLEOTIDE SEQUENCE [LARGE SCALE GENOMIC DNA]</scope>
    <source>
        <strain evidence="4 5">YMTK-2</strain>
    </source>
</reference>
<keyword evidence="2" id="KW-0378">Hydrolase</keyword>
<sequence length="178" mass="20177">MTFEWLNEEEIFRGRAFAVKKVKVRLPDGRETTYDYIKHSGAVTIVPVDDQNRILFVNQYRMGVKGMLMELPAGTLEEGEDPAICAAREIREETGFAAKEVTKLGEFFLAPGYSSEFMHVFLMTGLYPAPLKQDDDEFLEVEAISVEKVWEMIHSNQIHDGKTLACLLLAMKQLKNAA</sequence>
<dbReference type="GO" id="GO:0019693">
    <property type="term" value="P:ribose phosphate metabolic process"/>
    <property type="evidence" value="ECO:0007669"/>
    <property type="project" value="TreeGrafter"/>
</dbReference>
<evidence type="ECO:0000313" key="4">
    <source>
        <dbReference type="EMBL" id="KPL70657.1"/>
    </source>
</evidence>
<dbReference type="CDD" id="cd03424">
    <property type="entry name" value="NUDIX_ADPRase_Nudt5_UGPPase_Nudt14"/>
    <property type="match status" value="1"/>
</dbReference>
<name>A0A0P6XHS6_9CHLR</name>
<proteinExistence type="predicted"/>
<dbReference type="InterPro" id="IPR020084">
    <property type="entry name" value="NUDIX_hydrolase_CS"/>
</dbReference>